<accession>A0A0L8IIF1</accession>
<reference evidence="1 2" key="1">
    <citation type="submission" date="2015-09" db="EMBL/GenBank/DDBJ databases">
        <title>Genome announcement of multiple Pseudomonas syringae strains.</title>
        <authorList>
            <person name="Thakur S."/>
            <person name="Wang P.W."/>
            <person name="Gong Y."/>
            <person name="Weir B.S."/>
            <person name="Guttman D.S."/>
        </authorList>
    </citation>
    <scope>NUCLEOTIDE SEQUENCE [LARGE SCALE GENOMIC DNA]</scope>
    <source>
        <strain evidence="1 2">ICMP2802</strain>
    </source>
</reference>
<gene>
    <name evidence="1" type="ORF">ALO91_01574</name>
</gene>
<evidence type="ECO:0000313" key="2">
    <source>
        <dbReference type="Proteomes" id="UP000050297"/>
    </source>
</evidence>
<comment type="caution">
    <text evidence="1">The sequence shown here is derived from an EMBL/GenBank/DDBJ whole genome shotgun (WGS) entry which is preliminary data.</text>
</comment>
<proteinExistence type="predicted"/>
<dbReference type="EMBL" id="LJPM01000041">
    <property type="protein sequence ID" value="KPW26562.1"/>
    <property type="molecule type" value="Genomic_DNA"/>
</dbReference>
<dbReference type="Proteomes" id="UP000050297">
    <property type="component" value="Unassembled WGS sequence"/>
</dbReference>
<name>A0A0L8IIF1_PSESX</name>
<sequence>MVKVTPDPPNKPSSAAPVFDKAVVKRAMECYLPISRPAKEPHDSKFDFISLEATLVHALDFLRCASATAHELGDELTGSQRDLAFASMHMLEMAKVMVERSLECVEEV</sequence>
<evidence type="ECO:0000313" key="1">
    <source>
        <dbReference type="EMBL" id="KPW26562.1"/>
    </source>
</evidence>
<dbReference type="RefSeq" id="WP_003434742.1">
    <property type="nucleotide sequence ID" value="NZ_LGAR01000189.1"/>
</dbReference>
<protein>
    <submittedName>
        <fullName evidence="1">Uncharacterized protein</fullName>
    </submittedName>
</protein>
<organism evidence="1 2">
    <name type="scientific">Pseudomonas syringae pv. aceris</name>
    <dbReference type="NCBI Taxonomy" id="199198"/>
    <lineage>
        <taxon>Bacteria</taxon>
        <taxon>Pseudomonadati</taxon>
        <taxon>Pseudomonadota</taxon>
        <taxon>Gammaproteobacteria</taxon>
        <taxon>Pseudomonadales</taxon>
        <taxon>Pseudomonadaceae</taxon>
        <taxon>Pseudomonas</taxon>
        <taxon>Pseudomonas syringae</taxon>
    </lineage>
</organism>
<dbReference type="Pfam" id="PF19619">
    <property type="entry name" value="DUF6124"/>
    <property type="match status" value="1"/>
</dbReference>
<dbReference type="PATRIC" id="fig|199198.4.peg.3968"/>
<dbReference type="AlphaFoldDB" id="A0A0L8IIF1"/>